<keyword evidence="1" id="KW-0614">Plasmid</keyword>
<gene>
    <name evidence="1" type="ORF">RGR602_PB00367</name>
</gene>
<organism evidence="1 2">
    <name type="scientific">Rhizobium gallicum bv. gallicum R602sp</name>
    <dbReference type="NCBI Taxonomy" id="1041138"/>
    <lineage>
        <taxon>Bacteria</taxon>
        <taxon>Pseudomonadati</taxon>
        <taxon>Pseudomonadota</taxon>
        <taxon>Alphaproteobacteria</taxon>
        <taxon>Hyphomicrobiales</taxon>
        <taxon>Rhizobiaceae</taxon>
        <taxon>Rhizobium/Agrobacterium group</taxon>
        <taxon>Rhizobium</taxon>
    </lineage>
</organism>
<keyword evidence="2" id="KW-1185">Reference proteome</keyword>
<reference evidence="1 2" key="1">
    <citation type="submission" date="2013-11" db="EMBL/GenBank/DDBJ databases">
        <title>Complete genome sequence of Rhizobium gallicum bv. gallicum R602.</title>
        <authorList>
            <person name="Bustos P."/>
            <person name="Santamaria R.I."/>
            <person name="Lozano L."/>
            <person name="Acosta J.L."/>
            <person name="Ormeno-Orrillo E."/>
            <person name="Rogel M.A."/>
            <person name="Romero D."/>
            <person name="Cevallos M.A."/>
            <person name="Martinez-Romero E."/>
            <person name="Gonzalez V."/>
        </authorList>
    </citation>
    <scope>NUCLEOTIDE SEQUENCE [LARGE SCALE GENOMIC DNA]</scope>
    <source>
        <strain evidence="1 2">R602</strain>
        <plasmid evidence="1 2">pRgalR602b</plasmid>
    </source>
</reference>
<dbReference type="EMBL" id="CP006879">
    <property type="protein sequence ID" value="AJD43898.1"/>
    <property type="molecule type" value="Genomic_DNA"/>
</dbReference>
<proteinExistence type="predicted"/>
<geneLocation type="plasmid" evidence="1 2">
    <name>pRgalR602b</name>
</geneLocation>
<dbReference type="AlphaFoldDB" id="A0A0B4XBC7"/>
<dbReference type="Proteomes" id="UP000031368">
    <property type="component" value="Plasmid pRgalR602b"/>
</dbReference>
<evidence type="ECO:0000313" key="1">
    <source>
        <dbReference type="EMBL" id="AJD43898.1"/>
    </source>
</evidence>
<sequence length="63" mass="7494">MPIRLLKAGDKIEKEPDRRIQEAIAFFRKLPIRVMVPKFELGWPEKDATVEDLFNGSQLWRRI</sequence>
<protein>
    <submittedName>
        <fullName evidence="1">Uncharacterized protein</fullName>
    </submittedName>
</protein>
<name>A0A0B4XBC7_9HYPH</name>
<dbReference type="HOGENOM" id="CLU_2882822_0_0_5"/>
<evidence type="ECO:0000313" key="2">
    <source>
        <dbReference type="Proteomes" id="UP000031368"/>
    </source>
</evidence>
<accession>A0A0B4XBC7</accession>
<dbReference type="KEGG" id="rga:RGR602_PB00367"/>